<protein>
    <recommendedName>
        <fullName evidence="3">HicB-like antitoxin of toxin-antitoxin system domain-containing protein</fullName>
    </recommendedName>
</protein>
<dbReference type="STRING" id="1805146.AUJ27_01125"/>
<accession>A0A1J4TBC3</accession>
<dbReference type="EMBL" id="MNUU01000020">
    <property type="protein sequence ID" value="OIO08195.1"/>
    <property type="molecule type" value="Genomic_DNA"/>
</dbReference>
<evidence type="ECO:0000313" key="2">
    <source>
        <dbReference type="Proteomes" id="UP000183192"/>
    </source>
</evidence>
<gene>
    <name evidence="1" type="ORF">AUJ27_01125</name>
</gene>
<dbReference type="AlphaFoldDB" id="A0A1J4TBC3"/>
<dbReference type="Proteomes" id="UP000183192">
    <property type="component" value="Unassembled WGS sequence"/>
</dbReference>
<reference evidence="1 2" key="1">
    <citation type="journal article" date="2016" name="Environ. Microbiol.">
        <title>Genomic resolution of a cold subsurface aquifer community provides metabolic insights for novel microbes adapted to high CO concentrations.</title>
        <authorList>
            <person name="Probst A.J."/>
            <person name="Castelle C.J."/>
            <person name="Singh A."/>
            <person name="Brown C.T."/>
            <person name="Anantharaman K."/>
            <person name="Sharon I."/>
            <person name="Hug L.A."/>
            <person name="Burstein D."/>
            <person name="Emerson J.B."/>
            <person name="Thomas B.C."/>
            <person name="Banfield J.F."/>
        </authorList>
    </citation>
    <scope>NUCLEOTIDE SEQUENCE [LARGE SCALE GENOMIC DNA]</scope>
    <source>
        <strain evidence="1">CG1_02_37_44</strain>
    </source>
</reference>
<name>A0A1J4TBC3_9BACT</name>
<evidence type="ECO:0008006" key="3">
    <source>
        <dbReference type="Google" id="ProtNLM"/>
    </source>
</evidence>
<organism evidence="1 2">
    <name type="scientific">Candidatus Falkowbacteria bacterium CG1_02_37_44</name>
    <dbReference type="NCBI Taxonomy" id="1805146"/>
    <lineage>
        <taxon>Bacteria</taxon>
        <taxon>Candidatus Falkowiibacteriota</taxon>
    </lineage>
</organism>
<comment type="caution">
    <text evidence="1">The sequence shown here is derived from an EMBL/GenBank/DDBJ whole genome shotgun (WGS) entry which is preliminary data.</text>
</comment>
<evidence type="ECO:0000313" key="1">
    <source>
        <dbReference type="EMBL" id="OIO08195.1"/>
    </source>
</evidence>
<sequence length="95" mass="11296">MKYMNLPLNIRVNVSKCNKGKYHIELPEYNTHTEADNEHEIIDLVNDLIFCYFDVPSSIKNKIFYKPVREQNIVDIRSLQMLASPEYFKKHGYKT</sequence>
<proteinExistence type="predicted"/>